<name>A0AAD4V412_PRUDU</name>
<sequence length="104" mass="11123">MAPSDVAGANTDGANGVMKGLKGPWMNVQARRKSKFIANENGNKGSRSKSQWSKFEALQKMRETLGLEEGLDGGSSALLMFSLAHIGGILIGARNFRLNALKES</sequence>
<dbReference type="EMBL" id="JAJFAZ020000007">
    <property type="protein sequence ID" value="KAI5318059.1"/>
    <property type="molecule type" value="Genomic_DNA"/>
</dbReference>
<evidence type="ECO:0000313" key="2">
    <source>
        <dbReference type="EMBL" id="KAI5318059.1"/>
    </source>
</evidence>
<dbReference type="AlphaFoldDB" id="A0AAD4V412"/>
<organism evidence="2 3">
    <name type="scientific">Prunus dulcis</name>
    <name type="common">Almond</name>
    <name type="synonym">Amygdalus dulcis</name>
    <dbReference type="NCBI Taxonomy" id="3755"/>
    <lineage>
        <taxon>Eukaryota</taxon>
        <taxon>Viridiplantae</taxon>
        <taxon>Streptophyta</taxon>
        <taxon>Embryophyta</taxon>
        <taxon>Tracheophyta</taxon>
        <taxon>Spermatophyta</taxon>
        <taxon>Magnoliopsida</taxon>
        <taxon>eudicotyledons</taxon>
        <taxon>Gunneridae</taxon>
        <taxon>Pentapetalae</taxon>
        <taxon>rosids</taxon>
        <taxon>fabids</taxon>
        <taxon>Rosales</taxon>
        <taxon>Rosaceae</taxon>
        <taxon>Amygdaloideae</taxon>
        <taxon>Amygdaleae</taxon>
        <taxon>Prunus</taxon>
    </lineage>
</organism>
<comment type="caution">
    <text evidence="2">The sequence shown here is derived from an EMBL/GenBank/DDBJ whole genome shotgun (WGS) entry which is preliminary data.</text>
</comment>
<feature type="region of interest" description="Disordered" evidence="1">
    <location>
        <begin position="1"/>
        <end position="20"/>
    </location>
</feature>
<proteinExistence type="predicted"/>
<accession>A0AAD4V412</accession>
<keyword evidence="3" id="KW-1185">Reference proteome</keyword>
<evidence type="ECO:0000256" key="1">
    <source>
        <dbReference type="SAM" id="MobiDB-lite"/>
    </source>
</evidence>
<evidence type="ECO:0000313" key="3">
    <source>
        <dbReference type="Proteomes" id="UP001054821"/>
    </source>
</evidence>
<protein>
    <submittedName>
        <fullName evidence="2">Uncharacterized protein</fullName>
    </submittedName>
</protein>
<reference evidence="2 3" key="1">
    <citation type="journal article" date="2022" name="G3 (Bethesda)">
        <title>Whole-genome sequence and methylome profiling of the almond [Prunus dulcis (Mill.) D.A. Webb] cultivar 'Nonpareil'.</title>
        <authorList>
            <person name="D'Amico-Willman K.M."/>
            <person name="Ouma W.Z."/>
            <person name="Meulia T."/>
            <person name="Sideli G.M."/>
            <person name="Gradziel T.M."/>
            <person name="Fresnedo-Ramirez J."/>
        </authorList>
    </citation>
    <scope>NUCLEOTIDE SEQUENCE [LARGE SCALE GENOMIC DNA]</scope>
    <source>
        <strain evidence="2">Clone GOH B32 T37-40</strain>
    </source>
</reference>
<gene>
    <name evidence="2" type="ORF">L3X38_037767</name>
</gene>
<dbReference type="Proteomes" id="UP001054821">
    <property type="component" value="Chromosome 7"/>
</dbReference>